<dbReference type="Gene3D" id="3.50.50.60">
    <property type="entry name" value="FAD/NAD(P)-binding domain"/>
    <property type="match status" value="1"/>
</dbReference>
<feature type="binding site" evidence="3">
    <location>
        <position position="258"/>
    </location>
    <ligand>
        <name>FAD</name>
        <dbReference type="ChEBI" id="CHEBI:57692"/>
    </ligand>
</feature>
<feature type="binding site" evidence="3">
    <location>
        <begin position="44"/>
        <end position="45"/>
    </location>
    <ligand>
        <name>FAD</name>
        <dbReference type="ChEBI" id="CHEBI:57692"/>
    </ligand>
</feature>
<keyword evidence="4" id="KW-0274">FAD</keyword>
<evidence type="ECO:0000256" key="3">
    <source>
        <dbReference type="PIRSR" id="PIRSR601613-1"/>
    </source>
</evidence>
<dbReference type="EC" id="1.4.3.-" evidence="4"/>
<evidence type="ECO:0000259" key="6">
    <source>
        <dbReference type="Pfam" id="PF01593"/>
    </source>
</evidence>
<keyword evidence="2 4" id="KW-0560">Oxidoreductase</keyword>
<feature type="domain" description="Amine oxidase" evidence="6">
    <location>
        <begin position="24"/>
        <end position="479"/>
    </location>
</feature>
<dbReference type="SUPFAM" id="SSF54373">
    <property type="entry name" value="FAD-linked reductases, C-terminal domain"/>
    <property type="match status" value="1"/>
</dbReference>
<feature type="binding site" evidence="3">
    <location>
        <position position="457"/>
    </location>
    <ligand>
        <name>FAD</name>
        <dbReference type="ChEBI" id="CHEBI:57692"/>
    </ligand>
</feature>
<dbReference type="Gene3D" id="1.10.405.10">
    <property type="entry name" value="Guanine Nucleotide Dissociation Inhibitor, domain 1"/>
    <property type="match status" value="1"/>
</dbReference>
<organism evidence="7 8">
    <name type="scientific">Bondarzewia mesenterica</name>
    <dbReference type="NCBI Taxonomy" id="1095465"/>
    <lineage>
        <taxon>Eukaryota</taxon>
        <taxon>Fungi</taxon>
        <taxon>Dikarya</taxon>
        <taxon>Basidiomycota</taxon>
        <taxon>Agaricomycotina</taxon>
        <taxon>Agaricomycetes</taxon>
        <taxon>Russulales</taxon>
        <taxon>Bondarzewiaceae</taxon>
        <taxon>Bondarzewia</taxon>
    </lineage>
</organism>
<dbReference type="Gene3D" id="3.90.660.10">
    <property type="match status" value="1"/>
</dbReference>
<comment type="cofactor">
    <cofactor evidence="1 4">
        <name>FAD</name>
        <dbReference type="ChEBI" id="CHEBI:57692"/>
    </cofactor>
</comment>
<dbReference type="InterPro" id="IPR002937">
    <property type="entry name" value="Amino_oxidase"/>
</dbReference>
<feature type="region of interest" description="Disordered" evidence="5">
    <location>
        <begin position="489"/>
        <end position="512"/>
    </location>
</feature>
<dbReference type="GO" id="GO:0001716">
    <property type="term" value="F:L-amino-acid oxidase activity"/>
    <property type="evidence" value="ECO:0007669"/>
    <property type="project" value="TreeGrafter"/>
</dbReference>
<sequence length="572" mass="64188">MDRDVGSSDKAWVPFKVGVVGGGMAGLYAAFLLNEKGHNVHVFEASNRIGGRIFTHHFSTEKNQYFEAGAMRIPNSSFQAVLFQLIDQLNKHPSLPDDKKIHLIKYVLNSRGNLLRINGQTQDGRDVGNTTPADINWKVPDEYKNQTAGSLLTSVLDPLVQPLLEDFDQGFKDLLKFDDFSFRFYLKSVSRWPVRVIDFVETVCSQTNQFALSVTELVMQNLDFGIQEWFTIANGMDRLPQALAHILGYDKITFGARVTGIHLERGKKGKKNAVIVADGYNGTIKGRFDQVILAIPPAALKMLVDRPLWSPDKEMAIRSMHFESLFKMGMRFKRRFWELESPTTKGGQSTTDLPIRWIVYPSNGIGDEGPGVLLIYSWMTDSQTWLPLSALERRSLALHCLNKVYPKSRVYDLLMETFDVAWSTRSATGDAMFLPGQFESRFEPAREPEGNIYFAGEHLSYHHTWVAGALLSASYAVDQLELRTLTVVPRAMDEDHTPSPENPEESENSHLDPDFTFTPRHILFHGFPDDDVGMHPGLGAPVIRPRSLGGQYGFHPVGPEVTYLAGPQSGPL</sequence>
<name>A0A4S4LSJ4_9AGAM</name>
<evidence type="ECO:0000256" key="2">
    <source>
        <dbReference type="ARBA" id="ARBA00023002"/>
    </source>
</evidence>
<evidence type="ECO:0000256" key="4">
    <source>
        <dbReference type="RuleBase" id="RU362067"/>
    </source>
</evidence>
<feature type="binding site" evidence="3">
    <location>
        <begin position="69"/>
        <end position="72"/>
    </location>
    <ligand>
        <name>FAD</name>
        <dbReference type="ChEBI" id="CHEBI:57692"/>
    </ligand>
</feature>
<accession>A0A4S4LSJ4</accession>
<keyword evidence="8" id="KW-1185">Reference proteome</keyword>
<dbReference type="InterPro" id="IPR001613">
    <property type="entry name" value="Flavin_amine_oxidase"/>
</dbReference>
<dbReference type="Pfam" id="PF01593">
    <property type="entry name" value="Amino_oxidase"/>
    <property type="match status" value="1"/>
</dbReference>
<evidence type="ECO:0000313" key="7">
    <source>
        <dbReference type="EMBL" id="THH15392.1"/>
    </source>
</evidence>
<gene>
    <name evidence="7" type="ORF">EW146_g5074</name>
</gene>
<dbReference type="InterPro" id="IPR036188">
    <property type="entry name" value="FAD/NAD-bd_sf"/>
</dbReference>
<evidence type="ECO:0000256" key="1">
    <source>
        <dbReference type="ARBA" id="ARBA00001974"/>
    </source>
</evidence>
<dbReference type="GO" id="GO:0009063">
    <property type="term" value="P:amino acid catabolic process"/>
    <property type="evidence" value="ECO:0007669"/>
    <property type="project" value="TreeGrafter"/>
</dbReference>
<protein>
    <recommendedName>
        <fullName evidence="4">Amine oxidase</fullName>
        <ecNumber evidence="4">1.4.3.-</ecNumber>
    </recommendedName>
</protein>
<proteinExistence type="inferred from homology"/>
<dbReference type="InterPro" id="IPR050281">
    <property type="entry name" value="Flavin_monoamine_oxidase"/>
</dbReference>
<dbReference type="OrthoDB" id="7777654at2759"/>
<dbReference type="EMBL" id="SGPL01000212">
    <property type="protein sequence ID" value="THH15392.1"/>
    <property type="molecule type" value="Genomic_DNA"/>
</dbReference>
<evidence type="ECO:0000313" key="8">
    <source>
        <dbReference type="Proteomes" id="UP000310158"/>
    </source>
</evidence>
<comment type="caution">
    <text evidence="7">The sequence shown here is derived from an EMBL/GenBank/DDBJ whole genome shotgun (WGS) entry which is preliminary data.</text>
</comment>
<reference evidence="7 8" key="1">
    <citation type="submission" date="2019-02" db="EMBL/GenBank/DDBJ databases">
        <title>Genome sequencing of the rare red list fungi Bondarzewia mesenterica.</title>
        <authorList>
            <person name="Buettner E."/>
            <person name="Kellner H."/>
        </authorList>
    </citation>
    <scope>NUCLEOTIDE SEQUENCE [LARGE SCALE GENOMIC DNA]</scope>
    <source>
        <strain evidence="7 8">DSM 108281</strain>
    </source>
</reference>
<comment type="similarity">
    <text evidence="4">Belongs to the flavin monoamine oxidase family.</text>
</comment>
<dbReference type="AlphaFoldDB" id="A0A4S4LSJ4"/>
<dbReference type="Proteomes" id="UP000310158">
    <property type="component" value="Unassembled WGS sequence"/>
</dbReference>
<keyword evidence="4" id="KW-0285">Flavoprotein</keyword>
<evidence type="ECO:0000256" key="5">
    <source>
        <dbReference type="SAM" id="MobiDB-lite"/>
    </source>
</evidence>
<feature type="binding site" evidence="3">
    <location>
        <position position="72"/>
    </location>
    <ligand>
        <name>substrate</name>
    </ligand>
</feature>
<dbReference type="PANTHER" id="PTHR10742">
    <property type="entry name" value="FLAVIN MONOAMINE OXIDASE"/>
    <property type="match status" value="1"/>
</dbReference>
<dbReference type="PANTHER" id="PTHR10742:SF342">
    <property type="entry name" value="AMINE OXIDASE"/>
    <property type="match status" value="1"/>
</dbReference>
<dbReference type="SUPFAM" id="SSF51905">
    <property type="entry name" value="FAD/NAD(P)-binding domain"/>
    <property type="match status" value="1"/>
</dbReference>
<dbReference type="PRINTS" id="PR00757">
    <property type="entry name" value="AMINEOXDASEF"/>
</dbReference>